<dbReference type="SUPFAM" id="SSF53474">
    <property type="entry name" value="alpha/beta-Hydrolases"/>
    <property type="match status" value="1"/>
</dbReference>
<dbReference type="PANTHER" id="PTHR36837">
    <property type="entry name" value="POLY(3-HYDROXYALKANOATE) POLYMERASE SUBUNIT PHAC"/>
    <property type="match status" value="1"/>
</dbReference>
<dbReference type="InterPro" id="IPR000073">
    <property type="entry name" value="AB_hydrolase_1"/>
</dbReference>
<organism evidence="8 9">
    <name type="scientific">Chelatococcus reniformis</name>
    <dbReference type="NCBI Taxonomy" id="1494448"/>
    <lineage>
        <taxon>Bacteria</taxon>
        <taxon>Pseudomonadati</taxon>
        <taxon>Pseudomonadota</taxon>
        <taxon>Alphaproteobacteria</taxon>
        <taxon>Hyphomicrobiales</taxon>
        <taxon>Chelatococcaceae</taxon>
        <taxon>Chelatococcus</taxon>
    </lineage>
</organism>
<feature type="domain" description="AB hydrolase-1" evidence="6">
    <location>
        <begin position="294"/>
        <end position="533"/>
    </location>
</feature>
<dbReference type="RefSeq" id="WP_188610210.1">
    <property type="nucleotide sequence ID" value="NZ_BMGG01000005.1"/>
</dbReference>
<dbReference type="EMBL" id="BMGG01000005">
    <property type="protein sequence ID" value="GGC71491.1"/>
    <property type="molecule type" value="Genomic_DNA"/>
</dbReference>
<evidence type="ECO:0000259" key="7">
    <source>
        <dbReference type="Pfam" id="PF07167"/>
    </source>
</evidence>
<dbReference type="Pfam" id="PF00561">
    <property type="entry name" value="Abhydrolase_1"/>
    <property type="match status" value="1"/>
</dbReference>
<reference evidence="8" key="1">
    <citation type="journal article" date="2014" name="Int. J. Syst. Evol. Microbiol.">
        <title>Complete genome sequence of Corynebacterium casei LMG S-19264T (=DSM 44701T), isolated from a smear-ripened cheese.</title>
        <authorList>
            <consortium name="US DOE Joint Genome Institute (JGI-PGF)"/>
            <person name="Walter F."/>
            <person name="Albersmeier A."/>
            <person name="Kalinowski J."/>
            <person name="Ruckert C."/>
        </authorList>
    </citation>
    <scope>NUCLEOTIDE SEQUENCE</scope>
    <source>
        <strain evidence="8">CGMCC 1.12919</strain>
    </source>
</reference>
<dbReference type="PANTHER" id="PTHR36837:SF5">
    <property type="entry name" value="POLY-3-HYDROXYBUTYRATE SYNTHASE"/>
    <property type="match status" value="1"/>
</dbReference>
<dbReference type="GO" id="GO:0016746">
    <property type="term" value="F:acyltransferase activity"/>
    <property type="evidence" value="ECO:0007669"/>
    <property type="project" value="UniProtKB-KW"/>
</dbReference>
<proteinExistence type="predicted"/>
<evidence type="ECO:0000256" key="3">
    <source>
        <dbReference type="ARBA" id="ARBA00022679"/>
    </source>
</evidence>
<protein>
    <submittedName>
        <fullName evidence="8">Poly-beta-hydroxybutyrate polymerase</fullName>
    </submittedName>
</protein>
<evidence type="ECO:0000256" key="1">
    <source>
        <dbReference type="ARBA" id="ARBA00004496"/>
    </source>
</evidence>
<dbReference type="InterPro" id="IPR010963">
    <property type="entry name" value="PHA_synth_I"/>
</dbReference>
<feature type="region of interest" description="Disordered" evidence="5">
    <location>
        <begin position="1"/>
        <end position="22"/>
    </location>
</feature>
<dbReference type="NCBIfam" id="TIGR01838">
    <property type="entry name" value="PHA_synth_I"/>
    <property type="match status" value="1"/>
</dbReference>
<keyword evidence="2" id="KW-0963">Cytoplasm</keyword>
<evidence type="ECO:0000313" key="8">
    <source>
        <dbReference type="EMBL" id="GGC71491.1"/>
    </source>
</evidence>
<dbReference type="InterPro" id="IPR010941">
    <property type="entry name" value="PhaC_N"/>
</dbReference>
<evidence type="ECO:0000256" key="5">
    <source>
        <dbReference type="SAM" id="MobiDB-lite"/>
    </source>
</evidence>
<feature type="compositionally biased region" description="Polar residues" evidence="5">
    <location>
        <begin position="1"/>
        <end position="14"/>
    </location>
</feature>
<comment type="caution">
    <text evidence="8">The sequence shown here is derived from an EMBL/GenBank/DDBJ whole genome shotgun (WGS) entry which is preliminary data.</text>
</comment>
<feature type="domain" description="Poly-beta-hydroxybutyrate polymerase N-terminal" evidence="7">
    <location>
        <begin position="118"/>
        <end position="290"/>
    </location>
</feature>
<accession>A0A916UG50</accession>
<keyword evidence="9" id="KW-1185">Reference proteome</keyword>
<dbReference type="AlphaFoldDB" id="A0A916UG50"/>
<dbReference type="Gene3D" id="3.40.50.1820">
    <property type="entry name" value="alpha/beta hydrolase"/>
    <property type="match status" value="1"/>
</dbReference>
<sequence length="609" mass="67151">MTKNSDAGSSSGNGPTPFPLPDFEALSENMARLIEESGKATAAYLKPIEERRTFDGAGGEAAEVVKTLGQVAERWFTDPTKAIEAQSQLANSFVDLWGSMLKRMQGETAEPIATPDRKDQRFADPGWSDLPFFDFLKQAYLLTSKWAENLVENAEGLDDHTRLKARFYVKQLSGALSPSNFLLTNPELIRETVRQNGANLVRGMKMLAEDVAAGHGELKVRQTDATKFEIGVNVAVSPGKVVFRNDLIELIQYAPATETVLKRPLLVVPPWINKYYILDLNAEKSFIGWAVSQGLTVFVVSWVNPDERYADKGWQAYMQDGILAAIDAVQQATGEEKITTIGYCVGGTLLALTLAYMAQKGDDRIDSATFFTAQVDFTHAGDLLAFVDEDQLKNVDALMRPRGFLEGSRMAAAFNMLRPNDLIWPYVINVYMKGNDPFPFDLLYWNSDSTRLTAANHSFYLRTCYLENRLVKGEVELGGTKLDLKKVTIPIYNLAAREDHIAPARSVLKGSAAFGGPVKLVVAGSGHIAGVVNPPALKKYQYWAGPAPTGTLEDWLEAATETPGSWWPNWFAWVEAQAPQRIPAAERQPGNGQLKAICEAPGEYVKARV</sequence>
<keyword evidence="3" id="KW-0808">Transferase</keyword>
<evidence type="ECO:0000259" key="6">
    <source>
        <dbReference type="Pfam" id="PF00561"/>
    </source>
</evidence>
<evidence type="ECO:0000313" key="9">
    <source>
        <dbReference type="Proteomes" id="UP000637002"/>
    </source>
</evidence>
<gene>
    <name evidence="8" type="primary">phbC</name>
    <name evidence="8" type="ORF">GCM10010994_32500</name>
</gene>
<dbReference type="InterPro" id="IPR029058">
    <property type="entry name" value="AB_hydrolase_fold"/>
</dbReference>
<name>A0A916UG50_9HYPH</name>
<keyword evidence="4" id="KW-0012">Acyltransferase</keyword>
<reference evidence="8" key="2">
    <citation type="submission" date="2020-09" db="EMBL/GenBank/DDBJ databases">
        <authorList>
            <person name="Sun Q."/>
            <person name="Zhou Y."/>
        </authorList>
    </citation>
    <scope>NUCLEOTIDE SEQUENCE</scope>
    <source>
        <strain evidence="8">CGMCC 1.12919</strain>
    </source>
</reference>
<dbReference type="Proteomes" id="UP000637002">
    <property type="component" value="Unassembled WGS sequence"/>
</dbReference>
<dbReference type="Pfam" id="PF07167">
    <property type="entry name" value="PhaC_N"/>
    <property type="match status" value="1"/>
</dbReference>
<dbReference type="GO" id="GO:0042619">
    <property type="term" value="P:poly-hydroxybutyrate biosynthetic process"/>
    <property type="evidence" value="ECO:0007669"/>
    <property type="project" value="InterPro"/>
</dbReference>
<dbReference type="InterPro" id="IPR051321">
    <property type="entry name" value="PHA/PHB_synthase"/>
</dbReference>
<evidence type="ECO:0000256" key="2">
    <source>
        <dbReference type="ARBA" id="ARBA00022490"/>
    </source>
</evidence>
<dbReference type="GO" id="GO:0005737">
    <property type="term" value="C:cytoplasm"/>
    <property type="evidence" value="ECO:0007669"/>
    <property type="project" value="UniProtKB-SubCell"/>
</dbReference>
<evidence type="ECO:0000256" key="4">
    <source>
        <dbReference type="ARBA" id="ARBA00023315"/>
    </source>
</evidence>
<comment type="subcellular location">
    <subcellularLocation>
        <location evidence="1">Cytoplasm</location>
    </subcellularLocation>
</comment>